<feature type="chain" id="PRO_5038347554" evidence="2">
    <location>
        <begin position="21"/>
        <end position="176"/>
    </location>
</feature>
<accession>A0A179B3C4</accession>
<evidence type="ECO:0000256" key="1">
    <source>
        <dbReference type="SAM" id="MobiDB-lite"/>
    </source>
</evidence>
<dbReference type="AlphaFoldDB" id="A0A179B3C4"/>
<comment type="caution">
    <text evidence="3">The sequence shown here is derived from an EMBL/GenBank/DDBJ whole genome shotgun (WGS) entry which is preliminary data.</text>
</comment>
<gene>
    <name evidence="3" type="ORF">A4H34_03220</name>
</gene>
<reference evidence="3 4" key="1">
    <citation type="submission" date="2016-04" db="EMBL/GenBank/DDBJ databases">
        <title>Peptidophaga gingivicola gen. nov., sp. nov., isolated from human subgingival plaque.</title>
        <authorList>
            <person name="Beall C.J."/>
            <person name="Mokrzan E.M."/>
            <person name="Griffen A.L."/>
            <person name="Leys E.J."/>
        </authorList>
    </citation>
    <scope>NUCLEOTIDE SEQUENCE [LARGE SCALE GENOMIC DNA]</scope>
    <source>
        <strain evidence="3 4">BA112</strain>
    </source>
</reference>
<dbReference type="Proteomes" id="UP000078368">
    <property type="component" value="Unassembled WGS sequence"/>
</dbReference>
<feature type="compositionally biased region" description="Low complexity" evidence="1">
    <location>
        <begin position="39"/>
        <end position="81"/>
    </location>
</feature>
<proteinExistence type="predicted"/>
<evidence type="ECO:0000313" key="4">
    <source>
        <dbReference type="Proteomes" id="UP000078368"/>
    </source>
</evidence>
<dbReference type="EMBL" id="LVZK01000001">
    <property type="protein sequence ID" value="OAP86197.1"/>
    <property type="molecule type" value="Genomic_DNA"/>
</dbReference>
<feature type="region of interest" description="Disordered" evidence="1">
    <location>
        <begin position="21"/>
        <end position="94"/>
    </location>
</feature>
<evidence type="ECO:0000256" key="2">
    <source>
        <dbReference type="SAM" id="SignalP"/>
    </source>
</evidence>
<keyword evidence="2" id="KW-0732">Signal</keyword>
<name>A0A179B3C4_9ACTO</name>
<dbReference type="PROSITE" id="PS51257">
    <property type="entry name" value="PROKAR_LIPOPROTEIN"/>
    <property type="match status" value="1"/>
</dbReference>
<evidence type="ECO:0000313" key="3">
    <source>
        <dbReference type="EMBL" id="OAP86197.1"/>
    </source>
</evidence>
<keyword evidence="4" id="KW-1185">Reference proteome</keyword>
<sequence>MRLKKLSVFLSIPALALSLASCGSDSKGESKETSGGGKTATASTNRPSADPSSATGSSSASQSDDSSSADSNSGNEGSGNNAQKPSKEAAVAGMSKMVKELPQLKNLKVPEQVLQNLSTCIVDKIYDKATPVTLNGLATGRTTAPLSRSDSALIKSSTLQCVNQLKQQMGGGAGNQ</sequence>
<organism evidence="3 4">
    <name type="scientific">Peptidiphaga gingivicola</name>
    <dbReference type="NCBI Taxonomy" id="2741497"/>
    <lineage>
        <taxon>Bacteria</taxon>
        <taxon>Bacillati</taxon>
        <taxon>Actinomycetota</taxon>
        <taxon>Actinomycetes</taxon>
        <taxon>Actinomycetales</taxon>
        <taxon>Actinomycetaceae</taxon>
        <taxon>Peptidiphaga</taxon>
    </lineage>
</organism>
<protein>
    <submittedName>
        <fullName evidence="3">Uncharacterized protein</fullName>
    </submittedName>
</protein>
<feature type="signal peptide" evidence="2">
    <location>
        <begin position="1"/>
        <end position="20"/>
    </location>
</feature>